<evidence type="ECO:0000259" key="1">
    <source>
        <dbReference type="Pfam" id="PF00535"/>
    </source>
</evidence>
<proteinExistence type="predicted"/>
<name>A0A5C4WI13_9ACTN</name>
<keyword evidence="2" id="KW-0808">Transferase</keyword>
<dbReference type="SUPFAM" id="SSF53448">
    <property type="entry name" value="Nucleotide-diphospho-sugar transferases"/>
    <property type="match status" value="1"/>
</dbReference>
<sequence>MTSQGPLVSVIVPNYNYAASLELCLRAMQGQTYRPIEVIVVDDGSTDDSVEVARRLGVRVIRTERNMGVAGARNLGVAHARGEILIFADSDVAAYPDAVEVAVRMLAADPGLGAVCSIHDPEPLIRDSLVEEYRALQYHYWTASSEGPISFLFPALMAMPRRVFDDIGPFNTRLRETEEVDYGHRLTQRYGMVLTTAVRSRHDHDDRLFGLLRKLYRRGRARVPLYARRRRFARGFETSSRAGGSLAALAAVALTPLAIPLGPAGAAPPALALAVSLLADLGMYRFVLRRRGPLFLLYFGAVHFVVNVTIAAGVAAGVVRWLCSARFRRLYDADLTVDAPGRRPATGEAAT</sequence>
<dbReference type="Gene3D" id="3.90.550.10">
    <property type="entry name" value="Spore Coat Polysaccharide Biosynthesis Protein SpsA, Chain A"/>
    <property type="match status" value="1"/>
</dbReference>
<dbReference type="InterPro" id="IPR029044">
    <property type="entry name" value="Nucleotide-diphossugar_trans"/>
</dbReference>
<comment type="caution">
    <text evidence="2">The sequence shown here is derived from an EMBL/GenBank/DDBJ whole genome shotgun (WGS) entry which is preliminary data.</text>
</comment>
<protein>
    <submittedName>
        <fullName evidence="2">Glycosyltransferase</fullName>
    </submittedName>
</protein>
<accession>A0A5C4WI13</accession>
<organism evidence="2 3">
    <name type="scientific">Nonomuraea phyllanthi</name>
    <dbReference type="NCBI Taxonomy" id="2219224"/>
    <lineage>
        <taxon>Bacteria</taxon>
        <taxon>Bacillati</taxon>
        <taxon>Actinomycetota</taxon>
        <taxon>Actinomycetes</taxon>
        <taxon>Streptosporangiales</taxon>
        <taxon>Streptosporangiaceae</taxon>
        <taxon>Nonomuraea</taxon>
    </lineage>
</organism>
<gene>
    <name evidence="2" type="ORF">FH608_018270</name>
</gene>
<dbReference type="InterPro" id="IPR001173">
    <property type="entry name" value="Glyco_trans_2-like"/>
</dbReference>
<dbReference type="InterPro" id="IPR050834">
    <property type="entry name" value="Glycosyltransf_2"/>
</dbReference>
<feature type="domain" description="Glycosyltransferase 2-like" evidence="1">
    <location>
        <begin position="9"/>
        <end position="123"/>
    </location>
</feature>
<evidence type="ECO:0000313" key="2">
    <source>
        <dbReference type="EMBL" id="KAB8194124.1"/>
    </source>
</evidence>
<reference evidence="2 3" key="1">
    <citation type="submission" date="2019-10" db="EMBL/GenBank/DDBJ databases">
        <title>Nonomuraea sp. nov., isolated from Phyllanthus amarus.</title>
        <authorList>
            <person name="Klykleung N."/>
            <person name="Tanasupawat S."/>
        </authorList>
    </citation>
    <scope>NUCLEOTIDE SEQUENCE [LARGE SCALE GENOMIC DNA]</scope>
    <source>
        <strain evidence="2 3">PA1-10</strain>
    </source>
</reference>
<dbReference type="OrthoDB" id="3655479at2"/>
<dbReference type="PANTHER" id="PTHR43685">
    <property type="entry name" value="GLYCOSYLTRANSFERASE"/>
    <property type="match status" value="1"/>
</dbReference>
<dbReference type="Pfam" id="PF00535">
    <property type="entry name" value="Glycos_transf_2"/>
    <property type="match status" value="1"/>
</dbReference>
<keyword evidence="3" id="KW-1185">Reference proteome</keyword>
<dbReference type="PANTHER" id="PTHR43685:SF2">
    <property type="entry name" value="GLYCOSYLTRANSFERASE 2-LIKE DOMAIN-CONTAINING PROTEIN"/>
    <property type="match status" value="1"/>
</dbReference>
<dbReference type="CDD" id="cd00761">
    <property type="entry name" value="Glyco_tranf_GTA_type"/>
    <property type="match status" value="1"/>
</dbReference>
<dbReference type="EMBL" id="VDLX02000006">
    <property type="protein sequence ID" value="KAB8194124.1"/>
    <property type="molecule type" value="Genomic_DNA"/>
</dbReference>
<evidence type="ECO:0000313" key="3">
    <source>
        <dbReference type="Proteomes" id="UP000312512"/>
    </source>
</evidence>
<dbReference type="AlphaFoldDB" id="A0A5C4WI13"/>
<dbReference type="GO" id="GO:0016740">
    <property type="term" value="F:transferase activity"/>
    <property type="evidence" value="ECO:0007669"/>
    <property type="project" value="UniProtKB-KW"/>
</dbReference>
<dbReference type="RefSeq" id="WP_139631730.1">
    <property type="nucleotide sequence ID" value="NZ_VDLX02000006.1"/>
</dbReference>
<dbReference type="Proteomes" id="UP000312512">
    <property type="component" value="Unassembled WGS sequence"/>
</dbReference>